<organism evidence="11 12">
    <name type="scientific">Oncorhynchus mykiss</name>
    <name type="common">Rainbow trout</name>
    <name type="synonym">Salmo gairdneri</name>
    <dbReference type="NCBI Taxonomy" id="8022"/>
    <lineage>
        <taxon>Eukaryota</taxon>
        <taxon>Metazoa</taxon>
        <taxon>Chordata</taxon>
        <taxon>Craniata</taxon>
        <taxon>Vertebrata</taxon>
        <taxon>Euteleostomi</taxon>
        <taxon>Actinopterygii</taxon>
        <taxon>Neopterygii</taxon>
        <taxon>Teleostei</taxon>
        <taxon>Protacanthopterygii</taxon>
        <taxon>Salmoniformes</taxon>
        <taxon>Salmonidae</taxon>
        <taxon>Salmoninae</taxon>
        <taxon>Oncorhynchus</taxon>
    </lineage>
</organism>
<evidence type="ECO:0000256" key="6">
    <source>
        <dbReference type="ARBA" id="ARBA00022771"/>
    </source>
</evidence>
<comment type="pathway">
    <text evidence="2">Protein modification; protein ubiquitination.</text>
</comment>
<keyword evidence="5" id="KW-0479">Metal-binding</keyword>
<dbReference type="AlphaFoldDB" id="A0A060W9J1"/>
<dbReference type="GO" id="GO:0061630">
    <property type="term" value="F:ubiquitin protein ligase activity"/>
    <property type="evidence" value="ECO:0007669"/>
    <property type="project" value="UniProtKB-EC"/>
</dbReference>
<evidence type="ECO:0000313" key="11">
    <source>
        <dbReference type="EMBL" id="CDQ63757.1"/>
    </source>
</evidence>
<keyword evidence="6" id="KW-0863">Zinc-finger</keyword>
<name>A0A060W9J1_ONCMY</name>
<dbReference type="GO" id="GO:0008270">
    <property type="term" value="F:zinc ion binding"/>
    <property type="evidence" value="ECO:0007669"/>
    <property type="project" value="UniProtKB-KW"/>
</dbReference>
<sequence>MKSSYILHLICSLLTSTVCWKSRLMRRKGTSVCGAGSLTNPLLTPCLCSGSLQYIHHDCLKRWIQTKIQSGTTLSAVKTCELCKGSLTLDLDDFDMEEFYQRHGQTQVEQTSPELYMLLILRQRFSELLQVAQSRSNTVSRVGRNLHLIQWYHLDRGEIT</sequence>
<dbReference type="Proteomes" id="UP000193380">
    <property type="component" value="Unassembled WGS sequence"/>
</dbReference>
<feature type="domain" description="RING-CH-type" evidence="10">
    <location>
        <begin position="22"/>
        <end position="90"/>
    </location>
</feature>
<gene>
    <name evidence="11" type="ORF">GSONMT00069809001</name>
</gene>
<dbReference type="Gene3D" id="3.30.40.10">
    <property type="entry name" value="Zinc/RING finger domain, C3HC4 (zinc finger)"/>
    <property type="match status" value="1"/>
</dbReference>
<keyword evidence="7" id="KW-0833">Ubl conjugation pathway</keyword>
<evidence type="ECO:0000256" key="5">
    <source>
        <dbReference type="ARBA" id="ARBA00022723"/>
    </source>
</evidence>
<evidence type="ECO:0000256" key="8">
    <source>
        <dbReference type="ARBA" id="ARBA00022833"/>
    </source>
</evidence>
<dbReference type="InterPro" id="IPR013083">
    <property type="entry name" value="Znf_RING/FYVE/PHD"/>
</dbReference>
<feature type="chain" id="PRO_5001594686" description="RING-type E3 ubiquitin transferase" evidence="9">
    <location>
        <begin position="20"/>
        <end position="160"/>
    </location>
</feature>
<evidence type="ECO:0000256" key="3">
    <source>
        <dbReference type="ARBA" id="ARBA00012483"/>
    </source>
</evidence>
<proteinExistence type="predicted"/>
<dbReference type="SUPFAM" id="SSF57850">
    <property type="entry name" value="RING/U-box"/>
    <property type="match status" value="1"/>
</dbReference>
<keyword evidence="4" id="KW-0808">Transferase</keyword>
<evidence type="ECO:0000259" key="10">
    <source>
        <dbReference type="PROSITE" id="PS51292"/>
    </source>
</evidence>
<evidence type="ECO:0000256" key="9">
    <source>
        <dbReference type="SAM" id="SignalP"/>
    </source>
</evidence>
<dbReference type="InterPro" id="IPR011016">
    <property type="entry name" value="Znf_RING-CH"/>
</dbReference>
<dbReference type="PaxDb" id="8022-A0A060W9J1"/>
<evidence type="ECO:0000256" key="2">
    <source>
        <dbReference type="ARBA" id="ARBA00004906"/>
    </source>
</evidence>
<dbReference type="EC" id="2.3.2.27" evidence="3"/>
<reference evidence="11" key="1">
    <citation type="journal article" date="2014" name="Nat. Commun.">
        <title>The rainbow trout genome provides novel insights into evolution after whole-genome duplication in vertebrates.</title>
        <authorList>
            <person name="Berthelot C."/>
            <person name="Brunet F."/>
            <person name="Chalopin D."/>
            <person name="Juanchich A."/>
            <person name="Bernard M."/>
            <person name="Noel B."/>
            <person name="Bento P."/>
            <person name="Da Silva C."/>
            <person name="Labadie K."/>
            <person name="Alberti A."/>
            <person name="Aury J.M."/>
            <person name="Louis A."/>
            <person name="Dehais P."/>
            <person name="Bardou P."/>
            <person name="Montfort J."/>
            <person name="Klopp C."/>
            <person name="Cabau C."/>
            <person name="Gaspin C."/>
            <person name="Thorgaard G.H."/>
            <person name="Boussaha M."/>
            <person name="Quillet E."/>
            <person name="Guyomard R."/>
            <person name="Galiana D."/>
            <person name="Bobe J."/>
            <person name="Volff J.N."/>
            <person name="Genet C."/>
            <person name="Wincker P."/>
            <person name="Jaillon O."/>
            <person name="Roest Crollius H."/>
            <person name="Guiguen Y."/>
        </authorList>
    </citation>
    <scope>NUCLEOTIDE SEQUENCE [LARGE SCALE GENOMIC DNA]</scope>
</reference>
<keyword evidence="8" id="KW-0862">Zinc</keyword>
<dbReference type="PANTHER" id="PTHR14471">
    <property type="entry name" value="MARCH7/10 E3 UBIQUITIN PROTEIN LIGASE FAMILY MEMBER"/>
    <property type="match status" value="1"/>
</dbReference>
<protein>
    <recommendedName>
        <fullName evidence="3">RING-type E3 ubiquitin transferase</fullName>
        <ecNumber evidence="3">2.3.2.27</ecNumber>
    </recommendedName>
</protein>
<comment type="catalytic activity">
    <reaction evidence="1">
        <text>S-ubiquitinyl-[E2 ubiquitin-conjugating enzyme]-L-cysteine + [acceptor protein]-L-lysine = [E2 ubiquitin-conjugating enzyme]-L-cysteine + N(6)-ubiquitinyl-[acceptor protein]-L-lysine.</text>
        <dbReference type="EC" id="2.3.2.27"/>
    </reaction>
</comment>
<evidence type="ECO:0000256" key="1">
    <source>
        <dbReference type="ARBA" id="ARBA00000900"/>
    </source>
</evidence>
<feature type="signal peptide" evidence="9">
    <location>
        <begin position="1"/>
        <end position="19"/>
    </location>
</feature>
<keyword evidence="9" id="KW-0732">Signal</keyword>
<dbReference type="SMART" id="SM00744">
    <property type="entry name" value="RINGv"/>
    <property type="match status" value="1"/>
</dbReference>
<dbReference type="PROSITE" id="PS51292">
    <property type="entry name" value="ZF_RING_CH"/>
    <property type="match status" value="1"/>
</dbReference>
<dbReference type="Pfam" id="PF12906">
    <property type="entry name" value="RINGv"/>
    <property type="match status" value="1"/>
</dbReference>
<reference evidence="11" key="2">
    <citation type="submission" date="2014-03" db="EMBL/GenBank/DDBJ databases">
        <authorList>
            <person name="Genoscope - CEA"/>
        </authorList>
    </citation>
    <scope>NUCLEOTIDE SEQUENCE</scope>
</reference>
<dbReference type="STRING" id="8022.A0A060W9J1"/>
<evidence type="ECO:0000256" key="7">
    <source>
        <dbReference type="ARBA" id="ARBA00022786"/>
    </source>
</evidence>
<dbReference type="PANTHER" id="PTHR14471:SF5">
    <property type="entry name" value="E3 UBIQUITIN-PROTEIN LIGASE MARCHF10-RELATED"/>
    <property type="match status" value="1"/>
</dbReference>
<evidence type="ECO:0000256" key="4">
    <source>
        <dbReference type="ARBA" id="ARBA00022679"/>
    </source>
</evidence>
<evidence type="ECO:0000313" key="12">
    <source>
        <dbReference type="Proteomes" id="UP000193380"/>
    </source>
</evidence>
<accession>A0A060W9J1</accession>
<dbReference type="EMBL" id="FR904449">
    <property type="protein sequence ID" value="CDQ63757.1"/>
    <property type="molecule type" value="Genomic_DNA"/>
</dbReference>
<dbReference type="InterPro" id="IPR052297">
    <property type="entry name" value="RING-CH-type_E3_ubiq-ligase"/>
</dbReference>